<evidence type="ECO:0000313" key="2">
    <source>
        <dbReference type="Proteomes" id="UP000578531"/>
    </source>
</evidence>
<sequence length="108" mass="11634">MKPRAVDNPGRETQTSMICSICSSACRDLRQLRGDFVTCVGQNGNPNGARWDDGLTPDDARNMRSDPRYATLRGAATADALSSEDIAGKTQQNAAPCTPVHHVRSEVC</sequence>
<dbReference type="GeneID" id="59290214"/>
<comment type="caution">
    <text evidence="1">The sequence shown here is derived from an EMBL/GenBank/DDBJ whole genome shotgun (WGS) entry which is preliminary data.</text>
</comment>
<evidence type="ECO:0000313" key="1">
    <source>
        <dbReference type="EMBL" id="KAF6233268.1"/>
    </source>
</evidence>
<dbReference type="EMBL" id="JACCJC010000040">
    <property type="protein sequence ID" value="KAF6233268.1"/>
    <property type="molecule type" value="Genomic_DNA"/>
</dbReference>
<reference evidence="1 2" key="1">
    <citation type="journal article" date="2020" name="Genomics">
        <title>Complete, high-quality genomes from long-read metagenomic sequencing of two wolf lichen thalli reveals enigmatic genome architecture.</title>
        <authorList>
            <person name="McKenzie S.K."/>
            <person name="Walston R.F."/>
            <person name="Allen J.L."/>
        </authorList>
    </citation>
    <scope>NUCLEOTIDE SEQUENCE [LARGE SCALE GENOMIC DNA]</scope>
    <source>
        <strain evidence="1">WasteWater2</strain>
    </source>
</reference>
<proteinExistence type="predicted"/>
<dbReference type="AlphaFoldDB" id="A0A8H6FRB6"/>
<keyword evidence="2" id="KW-1185">Reference proteome</keyword>
<gene>
    <name evidence="1" type="ORF">HO173_008559</name>
</gene>
<dbReference type="RefSeq" id="XP_037162690.1">
    <property type="nucleotide sequence ID" value="XM_037310457.1"/>
</dbReference>
<organism evidence="1 2">
    <name type="scientific">Letharia columbiana</name>
    <dbReference type="NCBI Taxonomy" id="112416"/>
    <lineage>
        <taxon>Eukaryota</taxon>
        <taxon>Fungi</taxon>
        <taxon>Dikarya</taxon>
        <taxon>Ascomycota</taxon>
        <taxon>Pezizomycotina</taxon>
        <taxon>Lecanoromycetes</taxon>
        <taxon>OSLEUM clade</taxon>
        <taxon>Lecanoromycetidae</taxon>
        <taxon>Lecanorales</taxon>
        <taxon>Lecanorineae</taxon>
        <taxon>Parmeliaceae</taxon>
        <taxon>Letharia</taxon>
    </lineage>
</organism>
<name>A0A8H6FRB6_9LECA</name>
<accession>A0A8H6FRB6</accession>
<protein>
    <submittedName>
        <fullName evidence="1">Uncharacterized protein</fullName>
    </submittedName>
</protein>
<dbReference type="Proteomes" id="UP000578531">
    <property type="component" value="Unassembled WGS sequence"/>
</dbReference>